<dbReference type="SUPFAM" id="SSF53098">
    <property type="entry name" value="Ribonuclease H-like"/>
    <property type="match status" value="1"/>
</dbReference>
<dbReference type="Gene3D" id="3.30.420.10">
    <property type="entry name" value="Ribonuclease H-like superfamily/Ribonuclease H"/>
    <property type="match status" value="1"/>
</dbReference>
<evidence type="ECO:0000259" key="1">
    <source>
        <dbReference type="Pfam" id="PF13456"/>
    </source>
</evidence>
<dbReference type="PANTHER" id="PTHR47723">
    <property type="entry name" value="OS05G0353850 PROTEIN"/>
    <property type="match status" value="1"/>
</dbReference>
<dbReference type="Proteomes" id="UP001146670">
    <property type="component" value="Unassembled WGS sequence"/>
</dbReference>
<dbReference type="InterPro" id="IPR036397">
    <property type="entry name" value="RNaseH_sf"/>
</dbReference>
<accession>A0A9X3FLZ0</accession>
<dbReference type="GO" id="GO:0004523">
    <property type="term" value="F:RNA-DNA hybrid ribonuclease activity"/>
    <property type="evidence" value="ECO:0007669"/>
    <property type="project" value="InterPro"/>
</dbReference>
<dbReference type="InterPro" id="IPR053151">
    <property type="entry name" value="RNase_H-like"/>
</dbReference>
<name>A0A9X3FLZ0_9LACT</name>
<gene>
    <name evidence="2" type="ORF">OW157_01430</name>
</gene>
<dbReference type="InterPro" id="IPR002156">
    <property type="entry name" value="RNaseH_domain"/>
</dbReference>
<dbReference type="GO" id="GO:0003676">
    <property type="term" value="F:nucleic acid binding"/>
    <property type="evidence" value="ECO:0007669"/>
    <property type="project" value="InterPro"/>
</dbReference>
<dbReference type="CDD" id="cd09279">
    <property type="entry name" value="RNase_HI_like"/>
    <property type="match status" value="1"/>
</dbReference>
<dbReference type="PANTHER" id="PTHR47723:SF19">
    <property type="entry name" value="POLYNUCLEOTIDYL TRANSFERASE, RIBONUCLEASE H-LIKE SUPERFAMILY PROTEIN"/>
    <property type="match status" value="1"/>
</dbReference>
<dbReference type="InterPro" id="IPR012337">
    <property type="entry name" value="RNaseH-like_sf"/>
</dbReference>
<sequence>MIRLSIDGSVDNQYGKAGVGIVWNENKQSKPFKFPLQQEMDNHQAEFWALRIAIELLKKAHKEGEIILCQTDSRTVFDAVEKNYHPQNTYNRLAHRINEDLADFDQFNLLWVPERDNRGADNLAKQALQMQS</sequence>
<organism evidence="2 3">
    <name type="scientific">Aerococcus kribbianus</name>
    <dbReference type="NCBI Taxonomy" id="2999064"/>
    <lineage>
        <taxon>Bacteria</taxon>
        <taxon>Bacillati</taxon>
        <taxon>Bacillota</taxon>
        <taxon>Bacilli</taxon>
        <taxon>Lactobacillales</taxon>
        <taxon>Aerococcaceae</taxon>
        <taxon>Aerococcus</taxon>
    </lineage>
</organism>
<evidence type="ECO:0000313" key="2">
    <source>
        <dbReference type="EMBL" id="MCZ0725228.1"/>
    </source>
</evidence>
<dbReference type="EMBL" id="JAPRFR010000001">
    <property type="protein sequence ID" value="MCZ0725228.1"/>
    <property type="molecule type" value="Genomic_DNA"/>
</dbReference>
<dbReference type="RefSeq" id="WP_268751552.1">
    <property type="nucleotide sequence ID" value="NZ_JAPRFQ010000001.1"/>
</dbReference>
<proteinExistence type="predicted"/>
<reference evidence="2" key="1">
    <citation type="submission" date="2022-12" db="EMBL/GenBank/DDBJ databases">
        <title>Description and comparative metabolic analysis of Aerococcus sp. nov., isolated from the feces of a pig.</title>
        <authorList>
            <person name="Chang Y.-H."/>
        </authorList>
    </citation>
    <scope>NUCLEOTIDE SEQUENCE</scope>
    <source>
        <strain evidence="2">YH-aer222</strain>
    </source>
</reference>
<dbReference type="AlphaFoldDB" id="A0A9X3FLZ0"/>
<dbReference type="Pfam" id="PF13456">
    <property type="entry name" value="RVT_3"/>
    <property type="match status" value="1"/>
</dbReference>
<keyword evidence="3" id="KW-1185">Reference proteome</keyword>
<feature type="domain" description="RNase H type-1" evidence="1">
    <location>
        <begin position="6"/>
        <end position="127"/>
    </location>
</feature>
<protein>
    <submittedName>
        <fullName evidence="2">Ribonuclease HI family protein</fullName>
    </submittedName>
</protein>
<comment type="caution">
    <text evidence="2">The sequence shown here is derived from an EMBL/GenBank/DDBJ whole genome shotgun (WGS) entry which is preliminary data.</text>
</comment>
<evidence type="ECO:0000313" key="3">
    <source>
        <dbReference type="Proteomes" id="UP001146670"/>
    </source>
</evidence>